<gene>
    <name evidence="3" type="ORF">EW142_11775</name>
</gene>
<name>A0A4V2HSD7_9FLAO</name>
<dbReference type="Pfam" id="PF13349">
    <property type="entry name" value="DUF4097"/>
    <property type="match status" value="1"/>
</dbReference>
<evidence type="ECO:0000256" key="1">
    <source>
        <dbReference type="SAM" id="SignalP"/>
    </source>
</evidence>
<dbReference type="AlphaFoldDB" id="A0A4V2HSD7"/>
<evidence type="ECO:0000259" key="2">
    <source>
        <dbReference type="Pfam" id="PF13349"/>
    </source>
</evidence>
<dbReference type="Proteomes" id="UP000291981">
    <property type="component" value="Unassembled WGS sequence"/>
</dbReference>
<dbReference type="OrthoDB" id="1114934at2"/>
<protein>
    <recommendedName>
        <fullName evidence="2">DUF4097 domain-containing protein</fullName>
    </recommendedName>
</protein>
<keyword evidence="1" id="KW-0732">Signal</keyword>
<feature type="signal peptide" evidence="1">
    <location>
        <begin position="1"/>
        <end position="18"/>
    </location>
</feature>
<keyword evidence="4" id="KW-1185">Reference proteome</keyword>
<comment type="caution">
    <text evidence="3">The sequence shown here is derived from an EMBL/GenBank/DDBJ whole genome shotgun (WGS) entry which is preliminary data.</text>
</comment>
<dbReference type="EMBL" id="SGIU01000002">
    <property type="protein sequence ID" value="TAI47350.1"/>
    <property type="molecule type" value="Genomic_DNA"/>
</dbReference>
<accession>A0A4V2HSD7</accession>
<feature type="domain" description="DUF4097" evidence="2">
    <location>
        <begin position="119"/>
        <end position="246"/>
    </location>
</feature>
<organism evidence="3 4">
    <name type="scientific">Flagellimonas allohymeniacidonis</name>
    <dbReference type="NCBI Taxonomy" id="2517819"/>
    <lineage>
        <taxon>Bacteria</taxon>
        <taxon>Pseudomonadati</taxon>
        <taxon>Bacteroidota</taxon>
        <taxon>Flavobacteriia</taxon>
        <taxon>Flavobacteriales</taxon>
        <taxon>Flavobacteriaceae</taxon>
        <taxon>Flagellimonas</taxon>
    </lineage>
</organism>
<sequence>MKRFIILLAACLGFSAQAQNNYTKSLSGVEWVKIESKSDIIVQTYDKNEIMIKGSNSTKTVERAKGLKLVGEGGSDNTNIGFYVVQDGNTLIVKNLRKAENAHIFLPANQKIAVKSTWNGDIEIDGFTGEIEADAKLNGSIDIRNANGPVTANALNGNIDVIFDTVKQSSPISIYTTNGEVDVTLPGSTPADLSISATNGDIYSNFDLKPVDKDGMKSISSRRVKSTINNGGVDISLKSTNGNIYLRKQ</sequence>
<dbReference type="InterPro" id="IPR025164">
    <property type="entry name" value="Toastrack_DUF4097"/>
</dbReference>
<reference evidence="3 4" key="1">
    <citation type="submission" date="2019-02" db="EMBL/GenBank/DDBJ databases">
        <title>Draft genome sequence of Muricauda sp. 176CP4-71.</title>
        <authorList>
            <person name="Park J.-S."/>
        </authorList>
    </citation>
    <scope>NUCLEOTIDE SEQUENCE [LARGE SCALE GENOMIC DNA]</scope>
    <source>
        <strain evidence="3 4">176CP4-71</strain>
    </source>
</reference>
<feature type="chain" id="PRO_5020548294" description="DUF4097 domain-containing protein" evidence="1">
    <location>
        <begin position="19"/>
        <end position="249"/>
    </location>
</feature>
<proteinExistence type="predicted"/>
<evidence type="ECO:0000313" key="4">
    <source>
        <dbReference type="Proteomes" id="UP000291981"/>
    </source>
</evidence>
<dbReference type="RefSeq" id="WP_130614080.1">
    <property type="nucleotide sequence ID" value="NZ_SGIU01000002.1"/>
</dbReference>
<evidence type="ECO:0000313" key="3">
    <source>
        <dbReference type="EMBL" id="TAI47350.1"/>
    </source>
</evidence>